<accession>A0A0F8YHI1</accession>
<comment type="caution">
    <text evidence="2">The sequence shown here is derived from an EMBL/GenBank/DDBJ whole genome shotgun (WGS) entry which is preliminary data.</text>
</comment>
<evidence type="ECO:0000259" key="1">
    <source>
        <dbReference type="Pfam" id="PF04233"/>
    </source>
</evidence>
<gene>
    <name evidence="2" type="ORF">LCGC14_2896280</name>
</gene>
<evidence type="ECO:0000313" key="2">
    <source>
        <dbReference type="EMBL" id="KKK73190.1"/>
    </source>
</evidence>
<name>A0A0F8YHI1_9ZZZZ</name>
<sequence>MVAQLGKLLTQATRNGIELFGASNVLQIDYTLTNTRAAEWASEYSFELITDINETTERALKKIFKSFIDTPGMTIGDVVSLLPYDESRALMIATTEITNAYAEAAQMAGEDLAEEFPDVRVIKQWWTNNDALVCPICGPLHGQVVDIDKMFVNADLGLEFEKPTAHVRCLTGDTLIT</sequence>
<proteinExistence type="predicted"/>
<reference evidence="2" key="1">
    <citation type="journal article" date="2015" name="Nature">
        <title>Complex archaea that bridge the gap between prokaryotes and eukaryotes.</title>
        <authorList>
            <person name="Spang A."/>
            <person name="Saw J.H."/>
            <person name="Jorgensen S.L."/>
            <person name="Zaremba-Niedzwiedzka K."/>
            <person name="Martijn J."/>
            <person name="Lind A.E."/>
            <person name="van Eijk R."/>
            <person name="Schleper C."/>
            <person name="Guy L."/>
            <person name="Ettema T.J."/>
        </authorList>
    </citation>
    <scope>NUCLEOTIDE SEQUENCE</scope>
</reference>
<dbReference type="EMBL" id="LAZR01056898">
    <property type="protein sequence ID" value="KKK73190.1"/>
    <property type="molecule type" value="Genomic_DNA"/>
</dbReference>
<dbReference type="InterPro" id="IPR006528">
    <property type="entry name" value="Phage_head_morphogenesis_dom"/>
</dbReference>
<feature type="domain" description="Phage head morphogenesis" evidence="1">
    <location>
        <begin position="84"/>
        <end position="169"/>
    </location>
</feature>
<feature type="non-terminal residue" evidence="2">
    <location>
        <position position="177"/>
    </location>
</feature>
<protein>
    <recommendedName>
        <fullName evidence="1">Phage head morphogenesis domain-containing protein</fullName>
    </recommendedName>
</protein>
<dbReference type="AlphaFoldDB" id="A0A0F8YHI1"/>
<dbReference type="Pfam" id="PF04233">
    <property type="entry name" value="Phage_Mu_F"/>
    <property type="match status" value="1"/>
</dbReference>
<organism evidence="2">
    <name type="scientific">marine sediment metagenome</name>
    <dbReference type="NCBI Taxonomy" id="412755"/>
    <lineage>
        <taxon>unclassified sequences</taxon>
        <taxon>metagenomes</taxon>
        <taxon>ecological metagenomes</taxon>
    </lineage>
</organism>